<evidence type="ECO:0000313" key="2">
    <source>
        <dbReference type="Proteomes" id="UP000694844"/>
    </source>
</evidence>
<dbReference type="GeneID" id="111116163"/>
<dbReference type="AlphaFoldDB" id="A0A8B8C591"/>
<keyword evidence="2" id="KW-1185">Reference proteome</keyword>
<keyword evidence="1" id="KW-1133">Transmembrane helix</keyword>
<organism evidence="2 3">
    <name type="scientific">Crassostrea virginica</name>
    <name type="common">Eastern oyster</name>
    <dbReference type="NCBI Taxonomy" id="6565"/>
    <lineage>
        <taxon>Eukaryota</taxon>
        <taxon>Metazoa</taxon>
        <taxon>Spiralia</taxon>
        <taxon>Lophotrochozoa</taxon>
        <taxon>Mollusca</taxon>
        <taxon>Bivalvia</taxon>
        <taxon>Autobranchia</taxon>
        <taxon>Pteriomorphia</taxon>
        <taxon>Ostreida</taxon>
        <taxon>Ostreoidea</taxon>
        <taxon>Ostreidae</taxon>
        <taxon>Crassostrea</taxon>
    </lineage>
</organism>
<sequence length="376" mass="43894">MELKQESRKYRFRSSFHCLSTVERKKMKWKYHGKIIVASVFCSMLIYIYLYSNVRFEKRIKTKNGLDHQNFTIRNTLEIISYKFHRQTYKSNEGRNMQNYENDFPQKPPLLILFTTWNNSKENFARRNTTVSNWAQLTPQIIPVLFTNDQGLQRNVEKKGWRTLPVLKSQIGIPVLKNMYLEAMEQFNSTFYAYANGDILFTDTLLTFLMSINKNETLLNNSLLIVGQRTNVKNVSAEEAVNFDLLNNASTTRGKLFTTWAEDYFITTKKFPWSDVPNLVVGRRAYDNFLVLESILKSFIVIDATKTILAIHHTTNAGNFEHRNKTHSDFNAALISKFYNSTVVDYSKGRVDCANYYSDKLKNGTIIVRKKYLPEC</sequence>
<dbReference type="KEGG" id="cvn:111116163"/>
<protein>
    <submittedName>
        <fullName evidence="3">Uncharacterized protein LOC111116163</fullName>
    </submittedName>
</protein>
<gene>
    <name evidence="3" type="primary">LOC111116163</name>
</gene>
<dbReference type="Proteomes" id="UP000694844">
    <property type="component" value="Chromosome 9"/>
</dbReference>
<reference evidence="3" key="1">
    <citation type="submission" date="2025-08" db="UniProtKB">
        <authorList>
            <consortium name="RefSeq"/>
        </authorList>
    </citation>
    <scope>IDENTIFICATION</scope>
    <source>
        <tissue evidence="3">Whole sample</tissue>
    </source>
</reference>
<feature type="transmembrane region" description="Helical" evidence="1">
    <location>
        <begin position="35"/>
        <end position="52"/>
    </location>
</feature>
<keyword evidence="1" id="KW-0812">Transmembrane</keyword>
<evidence type="ECO:0000313" key="3">
    <source>
        <dbReference type="RefSeq" id="XP_022310873.1"/>
    </source>
</evidence>
<name>A0A8B8C591_CRAVI</name>
<dbReference type="OrthoDB" id="6046730at2759"/>
<evidence type="ECO:0000256" key="1">
    <source>
        <dbReference type="SAM" id="Phobius"/>
    </source>
</evidence>
<keyword evidence="1" id="KW-0472">Membrane</keyword>
<dbReference type="RefSeq" id="XP_022310873.1">
    <property type="nucleotide sequence ID" value="XM_022455165.1"/>
</dbReference>
<accession>A0A8B8C591</accession>
<proteinExistence type="predicted"/>